<feature type="domain" description="Glycosyltransferase 2-like" evidence="2">
    <location>
        <begin position="31"/>
        <end position="174"/>
    </location>
</feature>
<dbReference type="Gene3D" id="3.90.550.10">
    <property type="entry name" value="Spore Coat Polysaccharide Biosynthesis Protein SpsA, Chain A"/>
    <property type="match status" value="1"/>
</dbReference>
<dbReference type="InterPro" id="IPR029044">
    <property type="entry name" value="Nucleotide-diphossugar_trans"/>
</dbReference>
<evidence type="ECO:0000256" key="1">
    <source>
        <dbReference type="ARBA" id="ARBA00022679"/>
    </source>
</evidence>
<sequence>MKVSISLINLQHDNHQKFKINNLNNQSAFISLIITTYNRPDALALVLESVKQQTLLPKEVIIADDGSRDETRKTIEAVQENFPVPLRHCWQEDDGFRLAKIRNKAIAMAQGSYIIMIDGDIILSKSVVFQHEKQATPNTFIQGSRVLIGPMKTQQLLQSGKTAFSFFTRDLRCRENKIQSRLLFELTKNKYQGSIRGIKGCHMSYWKENVIAINGFNEAFEGWGREDTDFAIRMMNQGFSRKNLKFIAPTGHLYHPERSMHNHEKNNDLAMRAQSMKSTVCDKGIAAYLDTATQ</sequence>
<proteinExistence type="predicted"/>
<evidence type="ECO:0000259" key="2">
    <source>
        <dbReference type="Pfam" id="PF00535"/>
    </source>
</evidence>
<dbReference type="PANTHER" id="PTHR43685">
    <property type="entry name" value="GLYCOSYLTRANSFERASE"/>
    <property type="match status" value="1"/>
</dbReference>
<dbReference type="Proteomes" id="UP001354989">
    <property type="component" value="Chromosome"/>
</dbReference>
<dbReference type="CDD" id="cd06420">
    <property type="entry name" value="GT2_Chondriotin_Pol_N"/>
    <property type="match status" value="1"/>
</dbReference>
<keyword evidence="1 4" id="KW-0808">Transferase</keyword>
<dbReference type="Pfam" id="PF00535">
    <property type="entry name" value="Glycos_transf_2"/>
    <property type="match status" value="1"/>
</dbReference>
<accession>A0ABM7VBG2</accession>
<organism evidence="4 5">
    <name type="scientific">Persicobacter psychrovividus</name>
    <dbReference type="NCBI Taxonomy" id="387638"/>
    <lineage>
        <taxon>Bacteria</taxon>
        <taxon>Pseudomonadati</taxon>
        <taxon>Bacteroidota</taxon>
        <taxon>Cytophagia</taxon>
        <taxon>Cytophagales</taxon>
        <taxon>Persicobacteraceae</taxon>
        <taxon>Persicobacter</taxon>
    </lineage>
</organism>
<dbReference type="SUPFAM" id="SSF53448">
    <property type="entry name" value="Nucleotide-diphospho-sugar transferases"/>
    <property type="match status" value="1"/>
</dbReference>
<feature type="domain" description="Galactosyltransferase C-terminal" evidence="3">
    <location>
        <begin position="183"/>
        <end position="255"/>
    </location>
</feature>
<evidence type="ECO:0000259" key="3">
    <source>
        <dbReference type="Pfam" id="PF02709"/>
    </source>
</evidence>
<evidence type="ECO:0000313" key="4">
    <source>
        <dbReference type="EMBL" id="BDC98064.1"/>
    </source>
</evidence>
<dbReference type="PANTHER" id="PTHR43685:SF3">
    <property type="entry name" value="SLR2126 PROTEIN"/>
    <property type="match status" value="1"/>
</dbReference>
<protein>
    <submittedName>
        <fullName evidence="4">Glycosyl transferase family 2</fullName>
    </submittedName>
</protein>
<reference evidence="4 5" key="1">
    <citation type="submission" date="2021-12" db="EMBL/GenBank/DDBJ databases">
        <title>Genome sequencing of bacteria with rrn-lacking chromosome and rrn-plasmid.</title>
        <authorList>
            <person name="Anda M."/>
            <person name="Iwasaki W."/>
        </authorList>
    </citation>
    <scope>NUCLEOTIDE SEQUENCE [LARGE SCALE GENOMIC DNA]</scope>
    <source>
        <strain evidence="4 5">NBRC 101262</strain>
    </source>
</reference>
<keyword evidence="5" id="KW-1185">Reference proteome</keyword>
<gene>
    <name evidence="4" type="ORF">PEPS_03450</name>
</gene>
<name>A0ABM7VBG2_9BACT</name>
<dbReference type="InterPro" id="IPR027791">
    <property type="entry name" value="Galactosyl_T_C"/>
</dbReference>
<dbReference type="InterPro" id="IPR001173">
    <property type="entry name" value="Glyco_trans_2-like"/>
</dbReference>
<dbReference type="EMBL" id="AP025292">
    <property type="protein sequence ID" value="BDC98064.1"/>
    <property type="molecule type" value="Genomic_DNA"/>
</dbReference>
<evidence type="ECO:0000313" key="5">
    <source>
        <dbReference type="Proteomes" id="UP001354989"/>
    </source>
</evidence>
<dbReference type="GO" id="GO:0016740">
    <property type="term" value="F:transferase activity"/>
    <property type="evidence" value="ECO:0007669"/>
    <property type="project" value="UniProtKB-KW"/>
</dbReference>
<dbReference type="Pfam" id="PF02709">
    <property type="entry name" value="Glyco_transf_7C"/>
    <property type="match status" value="1"/>
</dbReference>
<dbReference type="InterPro" id="IPR050834">
    <property type="entry name" value="Glycosyltransf_2"/>
</dbReference>